<sequence length="220" mass="25249">MLTIAILTINISSCELNPSKKQKLNIDVKPDSIIEDQPFNPSHTTLIDLIKREDGYFNVPVEINYRDPEGKIWIAPVGTITDGASIPSLFESFFGGKLNKDFLFAAILHDAYCAIANENATSYHTERWEDTHHMFYKACINNGTDITTAGIMYAAVRLGGPRWPFQNEPYINIYEKVEDSILIKEMKECKDWIISKGDTLKLKHIDEWMDEREKIFLKEN</sequence>
<proteinExistence type="predicted"/>
<keyword evidence="2" id="KW-1185">Reference proteome</keyword>
<protein>
    <submittedName>
        <fullName evidence="1">DUF1353 domain-containing protein</fullName>
    </submittedName>
</protein>
<gene>
    <name evidence="1" type="ORF">MQE35_13230</name>
</gene>
<dbReference type="AlphaFoldDB" id="A0A9E6ZU10"/>
<dbReference type="RefSeq" id="WP_255841926.1">
    <property type="nucleotide sequence ID" value="NZ_CP094358.1"/>
</dbReference>
<organism evidence="1 2">
    <name type="scientific">Abyssalbus ytuae</name>
    <dbReference type="NCBI Taxonomy" id="2926907"/>
    <lineage>
        <taxon>Bacteria</taxon>
        <taxon>Pseudomonadati</taxon>
        <taxon>Bacteroidota</taxon>
        <taxon>Flavobacteriia</taxon>
        <taxon>Flavobacteriales</taxon>
        <taxon>Flavobacteriaceae</taxon>
        <taxon>Abyssalbus</taxon>
    </lineage>
</organism>
<accession>A0A9E6ZU10</accession>
<dbReference type="Pfam" id="PF07087">
    <property type="entry name" value="DUF1353"/>
    <property type="match status" value="1"/>
</dbReference>
<evidence type="ECO:0000313" key="2">
    <source>
        <dbReference type="Proteomes" id="UP000831290"/>
    </source>
</evidence>
<reference evidence="1" key="1">
    <citation type="submission" date="2022-03" db="EMBL/GenBank/DDBJ databases">
        <title>Description of Abyssus ytuae gen. nov., sp. nov., a novel member of the family Flavobacteriaceae isolated from the sediment of Mariana Trench.</title>
        <authorList>
            <person name="Zhang J."/>
            <person name="Xu X."/>
        </authorList>
    </citation>
    <scope>NUCLEOTIDE SEQUENCE</scope>
    <source>
        <strain evidence="1">MT3330</strain>
    </source>
</reference>
<name>A0A9E6ZU10_9FLAO</name>
<dbReference type="KEGG" id="fbm:MQE35_13230"/>
<dbReference type="InterPro" id="IPR010767">
    <property type="entry name" value="Phage_CGC-2007_Cje0229"/>
</dbReference>
<dbReference type="Proteomes" id="UP000831290">
    <property type="component" value="Chromosome"/>
</dbReference>
<evidence type="ECO:0000313" key="1">
    <source>
        <dbReference type="EMBL" id="UOB16696.1"/>
    </source>
</evidence>
<dbReference type="EMBL" id="CP094358">
    <property type="protein sequence ID" value="UOB16696.1"/>
    <property type="molecule type" value="Genomic_DNA"/>
</dbReference>